<evidence type="ECO:0000256" key="2">
    <source>
        <dbReference type="ARBA" id="ARBA00010992"/>
    </source>
</evidence>
<dbReference type="GO" id="GO:0005366">
    <property type="term" value="F:myo-inositol:proton symporter activity"/>
    <property type="evidence" value="ECO:0007669"/>
    <property type="project" value="TreeGrafter"/>
</dbReference>
<evidence type="ECO:0000313" key="9">
    <source>
        <dbReference type="EMBL" id="ETN76015.1"/>
    </source>
</evidence>
<keyword evidence="3" id="KW-0813">Transport</keyword>
<feature type="transmembrane region" description="Helical" evidence="7">
    <location>
        <begin position="79"/>
        <end position="103"/>
    </location>
</feature>
<dbReference type="PROSITE" id="PS00217">
    <property type="entry name" value="SUGAR_TRANSPORT_2"/>
    <property type="match status" value="1"/>
</dbReference>
<keyword evidence="6 7" id="KW-0472">Membrane</keyword>
<dbReference type="KEGG" id="nai:NECAME_03581"/>
<dbReference type="PROSITE" id="PS50850">
    <property type="entry name" value="MFS"/>
    <property type="match status" value="1"/>
</dbReference>
<dbReference type="PROSITE" id="PS00216">
    <property type="entry name" value="SUGAR_TRANSPORT_1"/>
    <property type="match status" value="1"/>
</dbReference>
<dbReference type="InterPro" id="IPR005828">
    <property type="entry name" value="MFS_sugar_transport-like"/>
</dbReference>
<dbReference type="InterPro" id="IPR020846">
    <property type="entry name" value="MFS_dom"/>
</dbReference>
<dbReference type="PANTHER" id="PTHR48020:SF12">
    <property type="entry name" value="PROTON MYO-INOSITOL COTRANSPORTER"/>
    <property type="match status" value="1"/>
</dbReference>
<evidence type="ECO:0000259" key="8">
    <source>
        <dbReference type="PROSITE" id="PS50850"/>
    </source>
</evidence>
<gene>
    <name evidence="9" type="ORF">NECAME_03581</name>
</gene>
<organism evidence="9 10">
    <name type="scientific">Necator americanus</name>
    <name type="common">Human hookworm</name>
    <dbReference type="NCBI Taxonomy" id="51031"/>
    <lineage>
        <taxon>Eukaryota</taxon>
        <taxon>Metazoa</taxon>
        <taxon>Ecdysozoa</taxon>
        <taxon>Nematoda</taxon>
        <taxon>Chromadorea</taxon>
        <taxon>Rhabditida</taxon>
        <taxon>Rhabditina</taxon>
        <taxon>Rhabditomorpha</taxon>
        <taxon>Strongyloidea</taxon>
        <taxon>Ancylostomatidae</taxon>
        <taxon>Bunostominae</taxon>
        <taxon>Necator</taxon>
    </lineage>
</organism>
<dbReference type="InterPro" id="IPR050814">
    <property type="entry name" value="Myo-inositol_Transporter"/>
</dbReference>
<keyword evidence="4 7" id="KW-0812">Transmembrane</keyword>
<feature type="transmembrane region" description="Helical" evidence="7">
    <location>
        <begin position="47"/>
        <end position="67"/>
    </location>
</feature>
<accession>W2T1Y9</accession>
<dbReference type="InterPro" id="IPR036259">
    <property type="entry name" value="MFS_trans_sf"/>
</dbReference>
<feature type="transmembrane region" description="Helical" evidence="7">
    <location>
        <begin position="453"/>
        <end position="471"/>
    </location>
</feature>
<proteinExistence type="inferred from homology"/>
<feature type="transmembrane region" description="Helical" evidence="7">
    <location>
        <begin position="109"/>
        <end position="132"/>
    </location>
</feature>
<feature type="transmembrane region" description="Helical" evidence="7">
    <location>
        <begin position="416"/>
        <end position="441"/>
    </location>
</feature>
<dbReference type="PANTHER" id="PTHR48020">
    <property type="entry name" value="PROTON MYO-INOSITOL COTRANSPORTER"/>
    <property type="match status" value="1"/>
</dbReference>
<evidence type="ECO:0000256" key="1">
    <source>
        <dbReference type="ARBA" id="ARBA00004141"/>
    </source>
</evidence>
<dbReference type="Proteomes" id="UP000053676">
    <property type="component" value="Unassembled WGS sequence"/>
</dbReference>
<feature type="transmembrane region" description="Helical" evidence="7">
    <location>
        <begin position="21"/>
        <end position="41"/>
    </location>
</feature>
<comment type="subcellular location">
    <subcellularLocation>
        <location evidence="1">Membrane</location>
        <topology evidence="1">Multi-pass membrane protein</topology>
    </subcellularLocation>
</comment>
<dbReference type="STRING" id="51031.W2T1Y9"/>
<dbReference type="InterPro" id="IPR003663">
    <property type="entry name" value="Sugar/inositol_transpt"/>
</dbReference>
<dbReference type="PRINTS" id="PR00171">
    <property type="entry name" value="SUGRTRNSPORT"/>
</dbReference>
<evidence type="ECO:0000256" key="7">
    <source>
        <dbReference type="SAM" id="Phobius"/>
    </source>
</evidence>
<dbReference type="SUPFAM" id="SSF103473">
    <property type="entry name" value="MFS general substrate transporter"/>
    <property type="match status" value="1"/>
</dbReference>
<dbReference type="Gene3D" id="1.20.1250.20">
    <property type="entry name" value="MFS general substrate transporter like domains"/>
    <property type="match status" value="2"/>
</dbReference>
<dbReference type="GeneID" id="25343615"/>
<feature type="non-terminal residue" evidence="9">
    <location>
        <position position="1"/>
    </location>
</feature>
<sequence length="516" mass="56823">LAIVGALLSAKGSDYFGRKKVIVAASCLFIVGALMSALSWAKITLVIAQGILGLAIGLASMIVPVYIGEASPSNIRGRLVTGFQLMITIGLVVANIIGGGFSYVDPVNVGWRLMFGCAVVPALAQLICFTFLPESPRWLYDHNMKEEAEAVLLKVYCGDKEWVKYEMAVIKKGTEMEKLTQSGGSGVLLRVLRTPHVRKALIIGSLLQAFQQLSGINTIMYYTGHIIRSSGVKDDHTTIWISVGTAAVNFLGTFIPMALVERMGRRMLFMISVSGVLAALLAMGTTFVFINKNSAIALKDQYFINESYSNDIQRQCRQYSNCDSCVNNEHCGFCALKEGNAGYCLKLGNPGPHPVSGVGPCKSPDAMGDEYRWDQHSCKTTLTPVFIAIMLFYLLAFSCGYAPLPWVMNAEFYPLWARSTCVSIATMCNWIFNLVISLTFISISQSLQKYGAYYLYAGFTSVALLFIYFFVPETRGCPIDEVEMLFMSKEVRERALSKKRIARNGNDKNITVIQLS</sequence>
<dbReference type="EMBL" id="KI660256">
    <property type="protein sequence ID" value="ETN76015.1"/>
    <property type="molecule type" value="Genomic_DNA"/>
</dbReference>
<name>W2T1Y9_NECAM</name>
<comment type="similarity">
    <text evidence="2">Belongs to the major facilitator superfamily. Sugar transporter (TC 2.A.1.1) family.</text>
</comment>
<keyword evidence="5 7" id="KW-1133">Transmembrane helix</keyword>
<evidence type="ECO:0000256" key="4">
    <source>
        <dbReference type="ARBA" id="ARBA00022692"/>
    </source>
</evidence>
<dbReference type="OrthoDB" id="6339427at2759"/>
<feature type="transmembrane region" description="Helical" evidence="7">
    <location>
        <begin position="266"/>
        <end position="290"/>
    </location>
</feature>
<dbReference type="AlphaFoldDB" id="W2T1Y9"/>
<feature type="transmembrane region" description="Helical" evidence="7">
    <location>
        <begin position="238"/>
        <end position="260"/>
    </location>
</feature>
<dbReference type="CTD" id="25343615"/>
<evidence type="ECO:0000256" key="3">
    <source>
        <dbReference type="ARBA" id="ARBA00022448"/>
    </source>
</evidence>
<evidence type="ECO:0000256" key="6">
    <source>
        <dbReference type="ARBA" id="ARBA00023136"/>
    </source>
</evidence>
<feature type="transmembrane region" description="Helical" evidence="7">
    <location>
        <begin position="382"/>
        <end position="404"/>
    </location>
</feature>
<dbReference type="OMA" id="ETGWRWM"/>
<dbReference type="Pfam" id="PF00083">
    <property type="entry name" value="Sugar_tr"/>
    <property type="match status" value="2"/>
</dbReference>
<dbReference type="InterPro" id="IPR005829">
    <property type="entry name" value="Sugar_transporter_CS"/>
</dbReference>
<reference evidence="10" key="1">
    <citation type="journal article" date="2014" name="Nat. Genet.">
        <title>Genome of the human hookworm Necator americanus.</title>
        <authorList>
            <person name="Tang Y.T."/>
            <person name="Gao X."/>
            <person name="Rosa B.A."/>
            <person name="Abubucker S."/>
            <person name="Hallsworth-Pepin K."/>
            <person name="Martin J."/>
            <person name="Tyagi R."/>
            <person name="Heizer E."/>
            <person name="Zhang X."/>
            <person name="Bhonagiri-Palsikar V."/>
            <person name="Minx P."/>
            <person name="Warren W.C."/>
            <person name="Wang Q."/>
            <person name="Zhan B."/>
            <person name="Hotez P.J."/>
            <person name="Sternberg P.W."/>
            <person name="Dougall A."/>
            <person name="Gaze S.T."/>
            <person name="Mulvenna J."/>
            <person name="Sotillo J."/>
            <person name="Ranganathan S."/>
            <person name="Rabelo E.M."/>
            <person name="Wilson R.K."/>
            <person name="Felgner P.L."/>
            <person name="Bethony J."/>
            <person name="Hawdon J.M."/>
            <person name="Gasser R.B."/>
            <person name="Loukas A."/>
            <person name="Mitreva M."/>
        </authorList>
    </citation>
    <scope>NUCLEOTIDE SEQUENCE [LARGE SCALE GENOMIC DNA]</scope>
</reference>
<dbReference type="GO" id="GO:0016324">
    <property type="term" value="C:apical plasma membrane"/>
    <property type="evidence" value="ECO:0007669"/>
    <property type="project" value="TreeGrafter"/>
</dbReference>
<evidence type="ECO:0000256" key="5">
    <source>
        <dbReference type="ARBA" id="ARBA00022989"/>
    </source>
</evidence>
<keyword evidence="10" id="KW-1185">Reference proteome</keyword>
<feature type="domain" description="Major facilitator superfamily (MFS) profile" evidence="8">
    <location>
        <begin position="1"/>
        <end position="475"/>
    </location>
</feature>
<protein>
    <submittedName>
        <fullName evidence="9">MFS transporter, SP family</fullName>
    </submittedName>
</protein>
<evidence type="ECO:0000313" key="10">
    <source>
        <dbReference type="Proteomes" id="UP000053676"/>
    </source>
</evidence>